<accession>A0A381YZ05</accession>
<dbReference type="EMBL" id="UINC01019306">
    <property type="protein sequence ID" value="SVA81697.1"/>
    <property type="molecule type" value="Genomic_DNA"/>
</dbReference>
<keyword evidence="3" id="KW-0663">Pyridoxal phosphate</keyword>
<evidence type="ECO:0000256" key="3">
    <source>
        <dbReference type="ARBA" id="ARBA00022898"/>
    </source>
</evidence>
<dbReference type="Gene3D" id="3.40.640.10">
    <property type="entry name" value="Type I PLP-dependent aspartate aminotransferase-like (Major domain)"/>
    <property type="match status" value="1"/>
</dbReference>
<dbReference type="SUPFAM" id="SSF53383">
    <property type="entry name" value="PLP-dependent transferases"/>
    <property type="match status" value="1"/>
</dbReference>
<dbReference type="GO" id="GO:0043420">
    <property type="term" value="P:anthranilate metabolic process"/>
    <property type="evidence" value="ECO:0007669"/>
    <property type="project" value="TreeGrafter"/>
</dbReference>
<evidence type="ECO:0000313" key="4">
    <source>
        <dbReference type="EMBL" id="SVA81697.1"/>
    </source>
</evidence>
<gene>
    <name evidence="4" type="ORF">METZ01_LOCUS134551</name>
</gene>
<dbReference type="HAMAP" id="MF_01970">
    <property type="entry name" value="Kynureninase"/>
    <property type="match status" value="1"/>
</dbReference>
<keyword evidence="2" id="KW-0378">Hydrolase</keyword>
<dbReference type="GO" id="GO:0030170">
    <property type="term" value="F:pyridoxal phosphate binding"/>
    <property type="evidence" value="ECO:0007669"/>
    <property type="project" value="InterPro"/>
</dbReference>
<dbReference type="InterPro" id="IPR015422">
    <property type="entry name" value="PyrdxlP-dep_Trfase_small"/>
</dbReference>
<dbReference type="GO" id="GO:0005737">
    <property type="term" value="C:cytoplasm"/>
    <property type="evidence" value="ECO:0007669"/>
    <property type="project" value="InterPro"/>
</dbReference>
<dbReference type="Pfam" id="PF22580">
    <property type="entry name" value="KYNU_C"/>
    <property type="match status" value="1"/>
</dbReference>
<dbReference type="FunFam" id="3.40.640.10:FF:000031">
    <property type="entry name" value="Kynureninase"/>
    <property type="match status" value="1"/>
</dbReference>
<dbReference type="PIRSF" id="PIRSF038800">
    <property type="entry name" value="KYNU"/>
    <property type="match status" value="1"/>
</dbReference>
<dbReference type="AlphaFoldDB" id="A0A381YZ05"/>
<protein>
    <submittedName>
        <fullName evidence="4">Uncharacterized protein</fullName>
    </submittedName>
</protein>
<evidence type="ECO:0000256" key="1">
    <source>
        <dbReference type="ARBA" id="ARBA00022642"/>
    </source>
</evidence>
<dbReference type="NCBIfam" id="TIGR01814">
    <property type="entry name" value="kynureninase"/>
    <property type="match status" value="1"/>
</dbReference>
<reference evidence="4" key="1">
    <citation type="submission" date="2018-05" db="EMBL/GenBank/DDBJ databases">
        <authorList>
            <person name="Lanie J.A."/>
            <person name="Ng W.-L."/>
            <person name="Kazmierczak K.M."/>
            <person name="Andrzejewski T.M."/>
            <person name="Davidsen T.M."/>
            <person name="Wayne K.J."/>
            <person name="Tettelin H."/>
            <person name="Glass J.I."/>
            <person name="Rusch D."/>
            <person name="Podicherti R."/>
            <person name="Tsui H.-C.T."/>
            <person name="Winkler M.E."/>
        </authorList>
    </citation>
    <scope>NUCLEOTIDE SEQUENCE</scope>
</reference>
<sequence>MTDFRSGKAFAVKMDARDPLTMYREKFHLPKSSTGEEIIYFVGNSLGLQPTGAMDYIQEEMEEWKTAGAGGHHSGKRPWGLYETTLTRKTAQLVGAKPSEVVVMNSLTVNLHLLMVSFYRPTKERYKIMVEAKAFPSDQYAVASQLSFHGYDPVDGIVQLEPRNGETAIRSEDIMQTIEKEGKSVDLILIGGVNYYSGQFFNIKEITRSGHDQGCMVGFDLAHAAGNVPLELHNWDVDFAAWCNYKYINAGPGSVASVFVNEKHANREDLPRFAGWWGHTRETRFDMPSKFVPIPGAEGWQISNTNVFSATPLLPSLELFDEVGMTALREKSVKLTGYLEYLLDQINSEAFTVVTPREPEQRGCQLSLRFESDGDKTHKYLTEKNVMCDYREPGVIRVAPAPFYNSFSEVYRFVEILKELL</sequence>
<name>A0A381YZ05_9ZZZZ</name>
<organism evidence="4">
    <name type="scientific">marine metagenome</name>
    <dbReference type="NCBI Taxonomy" id="408172"/>
    <lineage>
        <taxon>unclassified sequences</taxon>
        <taxon>metagenomes</taxon>
        <taxon>ecological metagenomes</taxon>
    </lineage>
</organism>
<dbReference type="GO" id="GO:0009435">
    <property type="term" value="P:NAD+ biosynthetic process"/>
    <property type="evidence" value="ECO:0007669"/>
    <property type="project" value="InterPro"/>
</dbReference>
<dbReference type="InterPro" id="IPR010111">
    <property type="entry name" value="Kynureninase"/>
</dbReference>
<dbReference type="PANTHER" id="PTHR14084:SF0">
    <property type="entry name" value="KYNURENINASE"/>
    <property type="match status" value="1"/>
</dbReference>
<dbReference type="InterPro" id="IPR015424">
    <property type="entry name" value="PyrdxlP-dep_Trfase"/>
</dbReference>
<dbReference type="GO" id="GO:0019441">
    <property type="term" value="P:L-tryptophan catabolic process to kynurenine"/>
    <property type="evidence" value="ECO:0007669"/>
    <property type="project" value="TreeGrafter"/>
</dbReference>
<dbReference type="InterPro" id="IPR015421">
    <property type="entry name" value="PyrdxlP-dep_Trfase_major"/>
</dbReference>
<proteinExistence type="inferred from homology"/>
<evidence type="ECO:0000256" key="2">
    <source>
        <dbReference type="ARBA" id="ARBA00022801"/>
    </source>
</evidence>
<dbReference type="GO" id="GO:0030429">
    <property type="term" value="F:kynureninase activity"/>
    <property type="evidence" value="ECO:0007669"/>
    <property type="project" value="InterPro"/>
</dbReference>
<keyword evidence="1" id="KW-0662">Pyridine nucleotide biosynthesis</keyword>
<dbReference type="Gene3D" id="3.90.1150.10">
    <property type="entry name" value="Aspartate Aminotransferase, domain 1"/>
    <property type="match status" value="1"/>
</dbReference>
<dbReference type="PANTHER" id="PTHR14084">
    <property type="entry name" value="KYNURENINASE"/>
    <property type="match status" value="1"/>
</dbReference>